<dbReference type="PANTHER" id="PTHR40055:SF2">
    <property type="entry name" value="DNA GYRASE INHIBITOR"/>
    <property type="match status" value="1"/>
</dbReference>
<dbReference type="EMBL" id="CP051682">
    <property type="protein sequence ID" value="QJD96438.1"/>
    <property type="molecule type" value="Genomic_DNA"/>
</dbReference>
<dbReference type="AlphaFoldDB" id="A0A7L5E1P5"/>
<dbReference type="InterPro" id="IPR020449">
    <property type="entry name" value="Tscrpt_reg_AraC-type_HTH"/>
</dbReference>
<evidence type="ECO:0000256" key="2">
    <source>
        <dbReference type="ARBA" id="ARBA00023125"/>
    </source>
</evidence>
<dbReference type="SUPFAM" id="SSF46689">
    <property type="entry name" value="Homeodomain-like"/>
    <property type="match status" value="2"/>
</dbReference>
<dbReference type="RefSeq" id="WP_169607765.1">
    <property type="nucleotide sequence ID" value="NZ_CP051682.1"/>
</dbReference>
<keyword evidence="3" id="KW-0804">Transcription</keyword>
<dbReference type="InterPro" id="IPR009057">
    <property type="entry name" value="Homeodomain-like_sf"/>
</dbReference>
<dbReference type="InterPro" id="IPR011256">
    <property type="entry name" value="Reg_factor_effector_dom_sf"/>
</dbReference>
<dbReference type="PANTHER" id="PTHR40055">
    <property type="entry name" value="TRANSCRIPTIONAL REGULATOR YGIV-RELATED"/>
    <property type="match status" value="1"/>
</dbReference>
<evidence type="ECO:0000256" key="1">
    <source>
        <dbReference type="ARBA" id="ARBA00023015"/>
    </source>
</evidence>
<dbReference type="SMART" id="SM00342">
    <property type="entry name" value="HTH_ARAC"/>
    <property type="match status" value="1"/>
</dbReference>
<keyword evidence="6" id="KW-1185">Reference proteome</keyword>
<keyword evidence="1" id="KW-0805">Transcription regulation</keyword>
<evidence type="ECO:0000256" key="3">
    <source>
        <dbReference type="ARBA" id="ARBA00023163"/>
    </source>
</evidence>
<gene>
    <name evidence="5" type="ORF">HH214_11430</name>
</gene>
<name>A0A7L5E1P5_9SPHI</name>
<organism evidence="5 6">
    <name type="scientific">Mucilaginibacter robiniae</name>
    <dbReference type="NCBI Taxonomy" id="2728022"/>
    <lineage>
        <taxon>Bacteria</taxon>
        <taxon>Pseudomonadati</taxon>
        <taxon>Bacteroidota</taxon>
        <taxon>Sphingobacteriia</taxon>
        <taxon>Sphingobacteriales</taxon>
        <taxon>Sphingobacteriaceae</taxon>
        <taxon>Mucilaginibacter</taxon>
    </lineage>
</organism>
<dbReference type="PRINTS" id="PR00032">
    <property type="entry name" value="HTHARAC"/>
</dbReference>
<evidence type="ECO:0000313" key="6">
    <source>
        <dbReference type="Proteomes" id="UP000503278"/>
    </source>
</evidence>
<dbReference type="InterPro" id="IPR018062">
    <property type="entry name" value="HTH_AraC-typ_CS"/>
</dbReference>
<dbReference type="SMART" id="SM00871">
    <property type="entry name" value="AraC_E_bind"/>
    <property type="match status" value="1"/>
</dbReference>
<dbReference type="Gene3D" id="3.20.80.10">
    <property type="entry name" value="Regulatory factor, effector binding domain"/>
    <property type="match status" value="1"/>
</dbReference>
<accession>A0A7L5E1P5</accession>
<reference evidence="5 6" key="1">
    <citation type="submission" date="2020-04" db="EMBL/GenBank/DDBJ databases">
        <title>Genome sequencing of novel species.</title>
        <authorList>
            <person name="Heo J."/>
            <person name="Kim S.-J."/>
            <person name="Kim J.-S."/>
            <person name="Hong S.-B."/>
            <person name="Kwon S.-W."/>
        </authorList>
    </citation>
    <scope>NUCLEOTIDE SEQUENCE [LARGE SCALE GENOMIC DNA]</scope>
    <source>
        <strain evidence="5 6">F39-2</strain>
    </source>
</reference>
<dbReference type="SUPFAM" id="SSF55136">
    <property type="entry name" value="Probable bacterial effector-binding domain"/>
    <property type="match status" value="1"/>
</dbReference>
<dbReference type="Gene3D" id="1.10.10.60">
    <property type="entry name" value="Homeodomain-like"/>
    <property type="match status" value="2"/>
</dbReference>
<dbReference type="Proteomes" id="UP000503278">
    <property type="component" value="Chromosome"/>
</dbReference>
<dbReference type="GO" id="GO:0003700">
    <property type="term" value="F:DNA-binding transcription factor activity"/>
    <property type="evidence" value="ECO:0007669"/>
    <property type="project" value="InterPro"/>
</dbReference>
<proteinExistence type="predicted"/>
<protein>
    <submittedName>
        <fullName evidence="5">AraC family transcriptional regulator</fullName>
    </submittedName>
</protein>
<dbReference type="PROSITE" id="PS00041">
    <property type="entry name" value="HTH_ARAC_FAMILY_1"/>
    <property type="match status" value="1"/>
</dbReference>
<evidence type="ECO:0000313" key="5">
    <source>
        <dbReference type="EMBL" id="QJD96438.1"/>
    </source>
</evidence>
<dbReference type="Pfam" id="PF06445">
    <property type="entry name" value="GyrI-like"/>
    <property type="match status" value="1"/>
</dbReference>
<sequence length="307" mass="34997">MTRSFPMVKPDCRKRVNQAIQHIDSNLDQELSLATVSKTACYSPFHFHRVFSVVTQEPLNAYINRRRVEKAASVLMRQKQVPITEIAFAYGFNSNSSFTRAFKKFYGLSPVHFRNACSSRFSKVKKIYSKNGQVSVVFEQDICSNLQLIKGVNVNANIEVKEMPTMHLACINHIGHDYIDDAFSRLLAWAEPKGLLNKPDVKMLTIFHDSFKITAPDKIRISACLLVDQPLATESEVSLITLAKSKCVVGYFEIPGDEFASTWSKLFVWLNKQGYQVAGQNCFQIHHNNYRTHPENKFIVDLCIPVR</sequence>
<dbReference type="Pfam" id="PF12833">
    <property type="entry name" value="HTH_18"/>
    <property type="match status" value="1"/>
</dbReference>
<feature type="domain" description="HTH araC/xylS-type" evidence="4">
    <location>
        <begin position="17"/>
        <end position="116"/>
    </location>
</feature>
<dbReference type="KEGG" id="mrob:HH214_11430"/>
<dbReference type="InterPro" id="IPR010499">
    <property type="entry name" value="AraC_E-bd"/>
</dbReference>
<dbReference type="InterPro" id="IPR050908">
    <property type="entry name" value="SmbC-like"/>
</dbReference>
<keyword evidence="2" id="KW-0238">DNA-binding</keyword>
<dbReference type="InterPro" id="IPR029442">
    <property type="entry name" value="GyrI-like"/>
</dbReference>
<dbReference type="PROSITE" id="PS01124">
    <property type="entry name" value="HTH_ARAC_FAMILY_2"/>
    <property type="match status" value="1"/>
</dbReference>
<dbReference type="InterPro" id="IPR018060">
    <property type="entry name" value="HTH_AraC"/>
</dbReference>
<evidence type="ECO:0000259" key="4">
    <source>
        <dbReference type="PROSITE" id="PS01124"/>
    </source>
</evidence>
<dbReference type="GO" id="GO:0043565">
    <property type="term" value="F:sequence-specific DNA binding"/>
    <property type="evidence" value="ECO:0007669"/>
    <property type="project" value="InterPro"/>
</dbReference>